<dbReference type="SMART" id="SM00595">
    <property type="entry name" value="MADF"/>
    <property type="match status" value="1"/>
</dbReference>
<dbReference type="PANTHER" id="PTHR21505">
    <property type="entry name" value="MADF DOMAIN-CONTAINING PROTEIN-RELATED"/>
    <property type="match status" value="1"/>
</dbReference>
<dbReference type="PANTHER" id="PTHR21505:SF8">
    <property type="entry name" value="DPT-YFP REPRESSOR BY OVEREXPRESSION, ISOFORM D-RELATED"/>
    <property type="match status" value="1"/>
</dbReference>
<reference evidence="4" key="1">
    <citation type="submission" date="2014-01" db="EMBL/GenBank/DDBJ databases">
        <title>The Genome Sequence of Anopheles melas CM1001059_A (V2).</title>
        <authorList>
            <consortium name="The Broad Institute Genomics Platform"/>
            <person name="Neafsey D.E."/>
            <person name="Besansky N."/>
            <person name="Howell P."/>
            <person name="Walton C."/>
            <person name="Young S.K."/>
            <person name="Zeng Q."/>
            <person name="Gargeya S."/>
            <person name="Fitzgerald M."/>
            <person name="Haas B."/>
            <person name="Abouelleil A."/>
            <person name="Allen A.W."/>
            <person name="Alvarado L."/>
            <person name="Arachchi H.M."/>
            <person name="Berlin A.M."/>
            <person name="Chapman S.B."/>
            <person name="Gainer-Dewar J."/>
            <person name="Goldberg J."/>
            <person name="Griggs A."/>
            <person name="Gujja S."/>
            <person name="Hansen M."/>
            <person name="Howarth C."/>
            <person name="Imamovic A."/>
            <person name="Ireland A."/>
            <person name="Larimer J."/>
            <person name="McCowan C."/>
            <person name="Murphy C."/>
            <person name="Pearson M."/>
            <person name="Poon T.W."/>
            <person name="Priest M."/>
            <person name="Roberts A."/>
            <person name="Saif S."/>
            <person name="Shea T."/>
            <person name="Sisk P."/>
            <person name="Sykes S."/>
            <person name="Wortman J."/>
            <person name="Nusbaum C."/>
            <person name="Birren B."/>
        </authorList>
    </citation>
    <scope>NUCLEOTIDE SEQUENCE [LARGE SCALE GENOMIC DNA]</scope>
    <source>
        <strain evidence="4">CM1001059</strain>
    </source>
</reference>
<dbReference type="AlphaFoldDB" id="A0A182UFV7"/>
<feature type="region of interest" description="Disordered" evidence="1">
    <location>
        <begin position="143"/>
        <end position="196"/>
    </location>
</feature>
<organism evidence="3 4">
    <name type="scientific">Anopheles melas</name>
    <dbReference type="NCBI Taxonomy" id="34690"/>
    <lineage>
        <taxon>Eukaryota</taxon>
        <taxon>Metazoa</taxon>
        <taxon>Ecdysozoa</taxon>
        <taxon>Arthropoda</taxon>
        <taxon>Hexapoda</taxon>
        <taxon>Insecta</taxon>
        <taxon>Pterygota</taxon>
        <taxon>Neoptera</taxon>
        <taxon>Endopterygota</taxon>
        <taxon>Diptera</taxon>
        <taxon>Nematocera</taxon>
        <taxon>Culicoidea</taxon>
        <taxon>Culicidae</taxon>
        <taxon>Anophelinae</taxon>
        <taxon>Anopheles</taxon>
    </lineage>
</organism>
<evidence type="ECO:0000313" key="3">
    <source>
        <dbReference type="EnsemblMetazoa" id="AMEC019657-PA"/>
    </source>
</evidence>
<proteinExistence type="predicted"/>
<dbReference type="Pfam" id="PF10545">
    <property type="entry name" value="MADF_DNA_bdg"/>
    <property type="match status" value="1"/>
</dbReference>
<feature type="domain" description="MADF" evidence="2">
    <location>
        <begin position="15"/>
        <end position="117"/>
    </location>
</feature>
<feature type="region of interest" description="Disordered" evidence="1">
    <location>
        <begin position="76"/>
        <end position="95"/>
    </location>
</feature>
<reference evidence="3" key="2">
    <citation type="submission" date="2020-05" db="UniProtKB">
        <authorList>
            <consortium name="EnsemblMetazoa"/>
        </authorList>
    </citation>
    <scope>IDENTIFICATION</scope>
    <source>
        <strain evidence="3">CM1001059</strain>
    </source>
</reference>
<dbReference type="Proteomes" id="UP000075902">
    <property type="component" value="Unassembled WGS sequence"/>
</dbReference>
<evidence type="ECO:0000313" key="4">
    <source>
        <dbReference type="Proteomes" id="UP000075902"/>
    </source>
</evidence>
<dbReference type="InterPro" id="IPR006578">
    <property type="entry name" value="MADF-dom"/>
</dbReference>
<sequence length="281" mass="32872">MQDRHENCKPNFVEEFIELYKSFPCLWHRKSSEYEQQKQRAYDALVQKYREVDPQANKETVKRKINALRTGYRKQLRRLNRPSRAAGSSSSSNINDAQRQPTWWYFQLFDFLDDYPSWLKQNGRQEQSQQAHVSQDFEVEQADDIDDSLEQQQQQQQQQQHTINSQWTESCSSGSQHQFQPLTTTPRRSTASARFSGEQELDELVDQKLNDFLQYDPSVVYGKHVANKLRSLNVLQNKFAQKLINDIIFEAEMGSLSRDCTLEGLTGIEPNDFQGNSSTHH</sequence>
<dbReference type="EnsemblMetazoa" id="AMEC019657-RA">
    <property type="protein sequence ID" value="AMEC019657-PA"/>
    <property type="gene ID" value="AMEC019657"/>
</dbReference>
<name>A0A182UFV7_9DIPT</name>
<feature type="compositionally biased region" description="Low complexity" evidence="1">
    <location>
        <begin position="183"/>
        <end position="194"/>
    </location>
</feature>
<evidence type="ECO:0000259" key="2">
    <source>
        <dbReference type="PROSITE" id="PS51029"/>
    </source>
</evidence>
<keyword evidence="4" id="KW-1185">Reference proteome</keyword>
<feature type="compositionally biased region" description="Low complexity" evidence="1">
    <location>
        <begin position="151"/>
        <end position="160"/>
    </location>
</feature>
<protein>
    <submittedName>
        <fullName evidence="3">MADF domain-containing protein</fullName>
    </submittedName>
</protein>
<feature type="compositionally biased region" description="Polar residues" evidence="1">
    <location>
        <begin position="161"/>
        <end position="182"/>
    </location>
</feature>
<dbReference type="PROSITE" id="PS51029">
    <property type="entry name" value="MADF"/>
    <property type="match status" value="1"/>
</dbReference>
<evidence type="ECO:0000256" key="1">
    <source>
        <dbReference type="SAM" id="MobiDB-lite"/>
    </source>
</evidence>
<dbReference type="STRING" id="34690.A0A182UFV7"/>
<accession>A0A182UFV7</accession>
<dbReference type="VEuPathDB" id="VectorBase:AMEC019657"/>